<evidence type="ECO:0000256" key="21">
    <source>
        <dbReference type="PIRSR" id="PIRSR037177-1"/>
    </source>
</evidence>
<dbReference type="GO" id="GO:0034097">
    <property type="term" value="P:response to cytokine"/>
    <property type="evidence" value="ECO:0007669"/>
    <property type="project" value="Ensembl"/>
</dbReference>
<dbReference type="GO" id="GO:0035264">
    <property type="term" value="P:multicellular organism growth"/>
    <property type="evidence" value="ECO:0007669"/>
    <property type="project" value="Ensembl"/>
</dbReference>
<feature type="binding site" evidence="23">
    <location>
        <position position="183"/>
    </location>
    <ligand>
        <name>Mg(2+)</name>
        <dbReference type="ChEBI" id="CHEBI:18420"/>
    </ligand>
</feature>
<feature type="binding site" evidence="23">
    <location>
        <position position="212"/>
    </location>
    <ligand>
        <name>Mg(2+)</name>
        <dbReference type="ChEBI" id="CHEBI:18420"/>
    </ligand>
</feature>
<dbReference type="PANTHER" id="PTHR43836:SF3">
    <property type="entry name" value="CATECHOL O-METHYLTRANSFERASE"/>
    <property type="match status" value="1"/>
</dbReference>
<accession>A0A4X2L724</accession>
<dbReference type="GO" id="GO:0016036">
    <property type="term" value="P:cellular response to phosphate starvation"/>
    <property type="evidence" value="ECO:0007669"/>
    <property type="project" value="Ensembl"/>
</dbReference>
<dbReference type="GO" id="GO:0035812">
    <property type="term" value="P:renal sodium excretion"/>
    <property type="evidence" value="ECO:0007669"/>
    <property type="project" value="Ensembl"/>
</dbReference>
<dbReference type="GO" id="GO:0016206">
    <property type="term" value="F:catechol O-methyltransferase activity"/>
    <property type="evidence" value="ECO:0007669"/>
    <property type="project" value="UniProtKB-UniRule"/>
</dbReference>
<evidence type="ECO:0000256" key="20">
    <source>
        <dbReference type="PIRNR" id="PIRNR037177"/>
    </source>
</evidence>
<evidence type="ECO:0000256" key="23">
    <source>
        <dbReference type="PIRSR" id="PIRSR037177-3"/>
    </source>
</evidence>
<dbReference type="GO" id="GO:0042420">
    <property type="term" value="P:dopamine catabolic process"/>
    <property type="evidence" value="ECO:0007669"/>
    <property type="project" value="Ensembl"/>
</dbReference>
<dbReference type="GO" id="GO:0045202">
    <property type="term" value="C:synapse"/>
    <property type="evidence" value="ECO:0007669"/>
    <property type="project" value="GOC"/>
</dbReference>
<feature type="binding site" evidence="22">
    <location>
        <position position="186"/>
    </location>
    <ligand>
        <name>substrate</name>
    </ligand>
</feature>
<dbReference type="GO" id="GO:0046959">
    <property type="term" value="P:habituation"/>
    <property type="evidence" value="ECO:0007669"/>
    <property type="project" value="Ensembl"/>
</dbReference>
<dbReference type="EC" id="2.1.1.6" evidence="3 20"/>
<evidence type="ECO:0000256" key="15">
    <source>
        <dbReference type="ARBA" id="ARBA00047582"/>
    </source>
</evidence>
<evidence type="ECO:0000256" key="6">
    <source>
        <dbReference type="ARBA" id="ARBA00022679"/>
    </source>
</evidence>
<dbReference type="Gene3D" id="3.40.50.150">
    <property type="entry name" value="Vaccinia Virus protein VP39"/>
    <property type="match status" value="1"/>
</dbReference>
<dbReference type="GO" id="GO:0032094">
    <property type="term" value="P:response to food"/>
    <property type="evidence" value="ECO:0007669"/>
    <property type="project" value="Ensembl"/>
</dbReference>
<dbReference type="GO" id="GO:0097205">
    <property type="term" value="P:renal filtration"/>
    <property type="evidence" value="ECO:0007669"/>
    <property type="project" value="Ensembl"/>
</dbReference>
<dbReference type="SUPFAM" id="SSF53335">
    <property type="entry name" value="S-adenosyl-L-methionine-dependent methyltransferases"/>
    <property type="match status" value="1"/>
</dbReference>
<sequence length="256" mass="29078">MLESQTILIAGALLLLLLAWKFRNFLVFFWHEQILPFIKDFMSGLSKEERILDWVKQHAVVGDPQSVLDTIDQYCYQKEWAMNVGDVKGLIVDKVIEEVKPKILLELGTYCGYSAVRMARLLPPGGHLFSIECNESFAAIAQQVIEVAGLQDKISILKGPSQEIIPQLKKKYEINTVDMVFLDHWKSCYVPDTKLLEESGVLRKGSVLLADNVICPGAPDFLEYVRNSQRYECTNYPATVEYMHMNDALEKAVFLG</sequence>
<evidence type="ECO:0000256" key="13">
    <source>
        <dbReference type="ARBA" id="ARBA00047302"/>
    </source>
</evidence>
<dbReference type="GO" id="GO:0006979">
    <property type="term" value="P:response to oxidative stress"/>
    <property type="evidence" value="ECO:0007669"/>
    <property type="project" value="Ensembl"/>
</dbReference>
<evidence type="ECO:0000256" key="2">
    <source>
        <dbReference type="ARBA" id="ARBA00004228"/>
    </source>
</evidence>
<dbReference type="PIRSF" id="PIRSF037177">
    <property type="entry name" value="Catechol_O-mtfrase_euk"/>
    <property type="match status" value="1"/>
</dbReference>
<comment type="subcellular location">
    <subcellularLocation>
        <location evidence="2">Cell membrane</location>
        <topology evidence="2">Single-pass type II membrane protein</topology>
        <orientation evidence="2">Extracellular side</orientation>
    </subcellularLocation>
</comment>
<dbReference type="GeneTree" id="ENSGT00940000155317"/>
<dbReference type="GO" id="GO:0033344">
    <property type="term" value="P:cholesterol efflux"/>
    <property type="evidence" value="ECO:0007669"/>
    <property type="project" value="Ensembl"/>
</dbReference>
<feature type="binding site" evidence="23">
    <location>
        <position position="211"/>
    </location>
    <ligand>
        <name>Mg(2+)</name>
        <dbReference type="ChEBI" id="CHEBI:18420"/>
    </ligand>
</feature>
<dbReference type="GO" id="GO:0031982">
    <property type="term" value="C:vesicle"/>
    <property type="evidence" value="ECO:0007669"/>
    <property type="project" value="Ensembl"/>
</dbReference>
<dbReference type="GO" id="GO:0005829">
    <property type="term" value="C:cytosol"/>
    <property type="evidence" value="ECO:0007669"/>
    <property type="project" value="Ensembl"/>
</dbReference>
<dbReference type="GO" id="GO:0005977">
    <property type="term" value="P:glycogen metabolic process"/>
    <property type="evidence" value="ECO:0007669"/>
    <property type="project" value="Ensembl"/>
</dbReference>
<evidence type="ECO:0000256" key="10">
    <source>
        <dbReference type="ARBA" id="ARBA00022867"/>
    </source>
</evidence>
<evidence type="ECO:0000256" key="18">
    <source>
        <dbReference type="ARBA" id="ARBA00049049"/>
    </source>
</evidence>
<dbReference type="GO" id="GO:0030424">
    <property type="term" value="C:axon"/>
    <property type="evidence" value="ECO:0007669"/>
    <property type="project" value="TreeGrafter"/>
</dbReference>
<dbReference type="GO" id="GO:0010467">
    <property type="term" value="P:gene expression"/>
    <property type="evidence" value="ECO:0007669"/>
    <property type="project" value="Ensembl"/>
</dbReference>
<comment type="catalytic activity">
    <reaction evidence="13">
        <text>2-hydroxy-17beta-estradiol + S-adenosyl-L-methionine = 2-methoxy-17beta-estradiol + S-adenosyl-L-homocysteine + H(+)</text>
        <dbReference type="Rhea" id="RHEA:53088"/>
        <dbReference type="ChEBI" id="CHEBI:15378"/>
        <dbReference type="ChEBI" id="CHEBI:28744"/>
        <dbReference type="ChEBI" id="CHEBI:28955"/>
        <dbReference type="ChEBI" id="CHEBI:57856"/>
        <dbReference type="ChEBI" id="CHEBI:59789"/>
    </reaction>
    <physiologicalReaction direction="left-to-right" evidence="13">
        <dbReference type="Rhea" id="RHEA:53089"/>
    </physiologicalReaction>
</comment>
<dbReference type="GO" id="GO:0009410">
    <property type="term" value="P:response to xenobiotic stimulus"/>
    <property type="evidence" value="ECO:0007669"/>
    <property type="project" value="Ensembl"/>
</dbReference>
<evidence type="ECO:0000256" key="17">
    <source>
        <dbReference type="ARBA" id="ARBA00048257"/>
    </source>
</evidence>
<dbReference type="InterPro" id="IPR002935">
    <property type="entry name" value="SAM_O-MeTrfase"/>
</dbReference>
<dbReference type="STRING" id="29139.ENSVURP00010019778"/>
<dbReference type="GO" id="GO:0071626">
    <property type="term" value="P:mastication"/>
    <property type="evidence" value="ECO:0007669"/>
    <property type="project" value="Ensembl"/>
</dbReference>
<evidence type="ECO:0000256" key="3">
    <source>
        <dbReference type="ARBA" id="ARBA00012880"/>
    </source>
</evidence>
<dbReference type="GO" id="GO:0060840">
    <property type="term" value="P:artery development"/>
    <property type="evidence" value="ECO:0007669"/>
    <property type="project" value="Ensembl"/>
</dbReference>
<keyword evidence="5 20" id="KW-0489">Methyltransferase</keyword>
<dbReference type="GO" id="GO:0001964">
    <property type="term" value="P:startle response"/>
    <property type="evidence" value="ECO:0007669"/>
    <property type="project" value="Ensembl"/>
</dbReference>
<protein>
    <recommendedName>
        <fullName evidence="4 20">Catechol O-methyltransferase</fullName>
        <ecNumber evidence="3 20">2.1.1.6</ecNumber>
    </recommendedName>
</protein>
<comment type="catalytic activity">
    <reaction evidence="14">
        <text>4-hydroxy-17beta-estradiol + S-adenosyl-L-methionine = 4-methoxy-17beta-estradiol + S-adenosyl-L-homocysteine + H(+)</text>
        <dbReference type="Rhea" id="RHEA:53096"/>
        <dbReference type="ChEBI" id="CHEBI:15378"/>
        <dbReference type="ChEBI" id="CHEBI:57856"/>
        <dbReference type="ChEBI" id="CHEBI:59789"/>
        <dbReference type="ChEBI" id="CHEBI:62845"/>
        <dbReference type="ChEBI" id="CHEBI:136975"/>
    </reaction>
    <physiologicalReaction direction="left-to-right" evidence="14">
        <dbReference type="Rhea" id="RHEA:53097"/>
    </physiologicalReaction>
</comment>
<evidence type="ECO:0000256" key="8">
    <source>
        <dbReference type="ARBA" id="ARBA00022723"/>
    </source>
</evidence>
<dbReference type="GO" id="GO:0097018">
    <property type="term" value="P:renal albumin absorption"/>
    <property type="evidence" value="ECO:0007669"/>
    <property type="project" value="Ensembl"/>
</dbReference>
<evidence type="ECO:0000256" key="1">
    <source>
        <dbReference type="ARBA" id="ARBA00003256"/>
    </source>
</evidence>
<dbReference type="InterPro" id="IPR029063">
    <property type="entry name" value="SAM-dependent_MTases_sf"/>
</dbReference>
<dbReference type="OrthoDB" id="186626at2759"/>
<dbReference type="PANTHER" id="PTHR43836">
    <property type="entry name" value="CATECHOL O-METHYLTRANSFERASE 1-RELATED"/>
    <property type="match status" value="1"/>
</dbReference>
<dbReference type="GeneID" id="114041134"/>
<dbReference type="GO" id="GO:1903350">
    <property type="term" value="P:response to dopamine"/>
    <property type="evidence" value="ECO:0007669"/>
    <property type="project" value="Ensembl"/>
</dbReference>
<dbReference type="CDD" id="cd02440">
    <property type="entry name" value="AdoMet_MTases"/>
    <property type="match status" value="1"/>
</dbReference>
<evidence type="ECO:0000256" key="19">
    <source>
        <dbReference type="ARBA" id="ARBA00049079"/>
    </source>
</evidence>
<dbReference type="GO" id="GO:0042415">
    <property type="term" value="P:norepinephrine metabolic process"/>
    <property type="evidence" value="ECO:0007669"/>
    <property type="project" value="Ensembl"/>
</dbReference>
<reference evidence="24" key="3">
    <citation type="submission" date="2025-09" db="UniProtKB">
        <authorList>
            <consortium name="Ensembl"/>
        </authorList>
    </citation>
    <scope>IDENTIFICATION</scope>
</reference>
<dbReference type="GO" id="GO:0009611">
    <property type="term" value="P:response to wounding"/>
    <property type="evidence" value="ECO:0007669"/>
    <property type="project" value="Ensembl"/>
</dbReference>
<evidence type="ECO:0000256" key="22">
    <source>
        <dbReference type="PIRSR" id="PIRSR037177-2"/>
    </source>
</evidence>
<comment type="catalytic activity">
    <reaction evidence="15">
        <text>a catechol + S-adenosyl-L-methionine = a guaiacol + S-adenosyl-L-homocysteine + H(+)</text>
        <dbReference type="Rhea" id="RHEA:17877"/>
        <dbReference type="ChEBI" id="CHEBI:15378"/>
        <dbReference type="ChEBI" id="CHEBI:33566"/>
        <dbReference type="ChEBI" id="CHEBI:57856"/>
        <dbReference type="ChEBI" id="CHEBI:59789"/>
        <dbReference type="ChEBI" id="CHEBI:134251"/>
        <dbReference type="EC" id="2.1.1.6"/>
    </reaction>
    <physiologicalReaction direction="left-to-right" evidence="15">
        <dbReference type="Rhea" id="RHEA:17878"/>
    </physiologicalReaction>
</comment>
<dbReference type="Proteomes" id="UP000314987">
    <property type="component" value="Unassembled WGS sequence"/>
</dbReference>
<feature type="binding site" evidence="21">
    <location>
        <position position="183"/>
    </location>
    <ligand>
        <name>S-adenosyl-L-methionine</name>
        <dbReference type="ChEBI" id="CHEBI:59789"/>
    </ligand>
</feature>
<dbReference type="RefSeq" id="XP_027715210.1">
    <property type="nucleotide sequence ID" value="XM_027859409.1"/>
</dbReference>
<keyword evidence="11 20" id="KW-0128">Catecholamine metabolism</keyword>
<evidence type="ECO:0000256" key="14">
    <source>
        <dbReference type="ARBA" id="ARBA00047350"/>
    </source>
</evidence>
<dbReference type="GO" id="GO:0000287">
    <property type="term" value="F:magnesium ion binding"/>
    <property type="evidence" value="ECO:0007669"/>
    <property type="project" value="UniProtKB-UniRule"/>
</dbReference>
<dbReference type="FunFam" id="3.40.50.150:FF:000054">
    <property type="entry name" value="Catechol O-methyltransferase"/>
    <property type="match status" value="1"/>
</dbReference>
<dbReference type="InterPro" id="IPR017128">
    <property type="entry name" value="Catechol_O-MeTrfase_euk"/>
</dbReference>
<keyword evidence="7 20" id="KW-0949">S-adenosyl-L-methionine</keyword>
<dbReference type="CTD" id="1312"/>
<comment type="similarity">
    <text evidence="12 20">Belongs to the class I-like SAM-binding methyltransferase superfamily. Cation-dependent O-methyltransferase family.</text>
</comment>
<feature type="binding site" evidence="21">
    <location>
        <position position="84"/>
    </location>
    <ligand>
        <name>S-adenosyl-L-methionine</name>
        <dbReference type="ChEBI" id="CHEBI:59789"/>
    </ligand>
</feature>
<dbReference type="GO" id="GO:0007613">
    <property type="term" value="P:memory"/>
    <property type="evidence" value="ECO:0007669"/>
    <property type="project" value="Ensembl"/>
</dbReference>
<name>A0A4X2L724_VOMUR</name>
<evidence type="ECO:0000313" key="24">
    <source>
        <dbReference type="Ensembl" id="ENSVURP00010019778.1"/>
    </source>
</evidence>
<evidence type="ECO:0000256" key="9">
    <source>
        <dbReference type="ARBA" id="ARBA00022842"/>
    </source>
</evidence>
<feature type="binding site" evidence="21">
    <location>
        <position position="132"/>
    </location>
    <ligand>
        <name>S-adenosyl-L-methionine</name>
        <dbReference type="ChEBI" id="CHEBI:59789"/>
    </ligand>
</feature>
<dbReference type="GO" id="GO:0002001">
    <property type="term" value="P:renin secretion into blood stream"/>
    <property type="evidence" value="ECO:0007669"/>
    <property type="project" value="Ensembl"/>
</dbReference>
<feature type="binding site" evidence="21">
    <location>
        <position position="114"/>
    </location>
    <ligand>
        <name>S-adenosyl-L-methionine</name>
        <dbReference type="ChEBI" id="CHEBI:59789"/>
    </ligand>
</feature>
<evidence type="ECO:0000256" key="11">
    <source>
        <dbReference type="ARBA" id="ARBA00022939"/>
    </source>
</evidence>
<feature type="binding site" evidence="21">
    <location>
        <begin position="159"/>
        <end position="162"/>
    </location>
    <ligand>
        <name>S-adenosyl-L-methionine</name>
        <dbReference type="ChEBI" id="CHEBI:59789"/>
    </ligand>
</feature>
<keyword evidence="8 20" id="KW-0479">Metal-binding</keyword>
<evidence type="ECO:0000256" key="5">
    <source>
        <dbReference type="ARBA" id="ARBA00022603"/>
    </source>
</evidence>
<feature type="binding site" evidence="22">
    <location>
        <position position="212"/>
    </location>
    <ligand>
        <name>substrate</name>
    </ligand>
</feature>
<keyword evidence="25" id="KW-1185">Reference proteome</keyword>
<keyword evidence="6 20" id="KW-0808">Transferase</keyword>
<reference evidence="25" key="1">
    <citation type="submission" date="2018-12" db="EMBL/GenBank/DDBJ databases">
        <authorList>
            <person name="Yazar S."/>
        </authorList>
    </citation>
    <scope>NUCLEOTIDE SEQUENCE [LARGE SCALE GENOMIC DNA]</scope>
</reference>
<comment type="function">
    <text evidence="1">Catalyzes the O-methylation, and thereby the inactivation, of catecholamine neurotransmitters and catechol hormones. Also shortens the biological half-lives of certain neuroactive drugs, like L-DOPA, alpha-methyl DOPA and isoproterenol.</text>
</comment>
<organism evidence="24 25">
    <name type="scientific">Vombatus ursinus</name>
    <name type="common">Common wombat</name>
    <dbReference type="NCBI Taxonomy" id="29139"/>
    <lineage>
        <taxon>Eukaryota</taxon>
        <taxon>Metazoa</taxon>
        <taxon>Chordata</taxon>
        <taxon>Craniata</taxon>
        <taxon>Vertebrata</taxon>
        <taxon>Euteleostomi</taxon>
        <taxon>Mammalia</taxon>
        <taxon>Metatheria</taxon>
        <taxon>Diprotodontia</taxon>
        <taxon>Vombatidae</taxon>
        <taxon>Vombatus</taxon>
    </lineage>
</organism>
<dbReference type="GO" id="GO:0006693">
    <property type="term" value="P:prostaglandin metabolic process"/>
    <property type="evidence" value="ECO:0007669"/>
    <property type="project" value="Ensembl"/>
</dbReference>
<keyword evidence="10 20" id="KW-0531">Neurotransmitter degradation</keyword>
<dbReference type="GO" id="GO:0001662">
    <property type="term" value="P:behavioral fear response"/>
    <property type="evidence" value="ECO:0007669"/>
    <property type="project" value="Ensembl"/>
</dbReference>
<dbReference type="GO" id="GO:0050965">
    <property type="term" value="P:detection of temperature stimulus involved in sensory perception of pain"/>
    <property type="evidence" value="ECO:0007669"/>
    <property type="project" value="Ensembl"/>
</dbReference>
<evidence type="ECO:0000256" key="4">
    <source>
        <dbReference type="ARBA" id="ARBA00016706"/>
    </source>
</evidence>
<dbReference type="GO" id="GO:1990776">
    <property type="term" value="P:response to angiotensin"/>
    <property type="evidence" value="ECO:0007669"/>
    <property type="project" value="Ensembl"/>
</dbReference>
<evidence type="ECO:0000256" key="16">
    <source>
        <dbReference type="ARBA" id="ARBA00047586"/>
    </source>
</evidence>
<dbReference type="GO" id="GO:0048243">
    <property type="term" value="P:norepinephrine secretion"/>
    <property type="evidence" value="ECO:0007669"/>
    <property type="project" value="Ensembl"/>
</dbReference>
<evidence type="ECO:0000256" key="7">
    <source>
        <dbReference type="ARBA" id="ARBA00022691"/>
    </source>
</evidence>
<dbReference type="GO" id="GO:0032259">
    <property type="term" value="P:methylation"/>
    <property type="evidence" value="ECO:0007669"/>
    <property type="project" value="UniProtKB-UniRule"/>
</dbReference>
<dbReference type="GO" id="GO:0009636">
    <property type="term" value="P:response to toxic substance"/>
    <property type="evidence" value="ECO:0007669"/>
    <property type="project" value="Ensembl"/>
</dbReference>
<dbReference type="GO" id="GO:0001666">
    <property type="term" value="P:response to hypoxia"/>
    <property type="evidence" value="ECO:0007669"/>
    <property type="project" value="Ensembl"/>
</dbReference>
<dbReference type="GO" id="GO:0014046">
    <property type="term" value="P:dopamine secretion"/>
    <property type="evidence" value="ECO:0007669"/>
    <property type="project" value="Ensembl"/>
</dbReference>
<dbReference type="GO" id="GO:0030425">
    <property type="term" value="C:dendrite"/>
    <property type="evidence" value="ECO:0007669"/>
    <property type="project" value="TreeGrafter"/>
</dbReference>
<proteinExistence type="inferred from homology"/>
<dbReference type="GO" id="GO:0008542">
    <property type="term" value="P:visual learning"/>
    <property type="evidence" value="ECO:0007669"/>
    <property type="project" value="Ensembl"/>
</dbReference>
<dbReference type="Pfam" id="PF01596">
    <property type="entry name" value="Methyltransf_3"/>
    <property type="match status" value="1"/>
</dbReference>
<dbReference type="GO" id="GO:0021696">
    <property type="term" value="P:cerebellar cortex morphogenesis"/>
    <property type="evidence" value="ECO:0007669"/>
    <property type="project" value="Ensembl"/>
</dbReference>
<dbReference type="Ensembl" id="ENSVURT00010022511.1">
    <property type="protein sequence ID" value="ENSVURP00010019778.1"/>
    <property type="gene ID" value="ENSVURG00010015104.1"/>
</dbReference>
<comment type="cofactor">
    <cofactor evidence="20 23">
        <name>Mg(2+)</name>
        <dbReference type="ChEBI" id="CHEBI:18420"/>
    </cofactor>
    <text evidence="20 23">Binds 1 Mg(2+) ion per subunit.</text>
</comment>
<reference evidence="24" key="2">
    <citation type="submission" date="2025-08" db="UniProtKB">
        <authorList>
            <consortium name="Ensembl"/>
        </authorList>
    </citation>
    <scope>IDENTIFICATION</scope>
</reference>
<gene>
    <name evidence="24" type="primary">COMT</name>
</gene>
<dbReference type="GO" id="GO:0071314">
    <property type="term" value="P:cellular response to cocaine"/>
    <property type="evidence" value="ECO:0007669"/>
    <property type="project" value="Ensembl"/>
</dbReference>
<dbReference type="PROSITE" id="PS51682">
    <property type="entry name" value="SAM_OMT_I"/>
    <property type="match status" value="1"/>
</dbReference>
<keyword evidence="9 20" id="KW-0460">Magnesium</keyword>
<dbReference type="AlphaFoldDB" id="A0A4X2L724"/>
<comment type="catalytic activity">
    <reaction evidence="19">
        <text>2-hydroxy-17beta-estradiol + S-adenosyl-L-methionine = 2-hydroxy-3-methoxy-17beta-estradiol + S-adenosyl-L-homocysteine + H(+)</text>
        <dbReference type="Rhea" id="RHEA:53092"/>
        <dbReference type="ChEBI" id="CHEBI:15378"/>
        <dbReference type="ChEBI" id="CHEBI:28744"/>
        <dbReference type="ChEBI" id="CHEBI:57856"/>
        <dbReference type="ChEBI" id="CHEBI:59789"/>
        <dbReference type="ChEBI" id="CHEBI:89268"/>
    </reaction>
    <physiologicalReaction direction="left-to-right" evidence="19">
        <dbReference type="Rhea" id="RHEA:53093"/>
    </physiologicalReaction>
</comment>
<comment type="catalytic activity">
    <reaction evidence="18">
        <text>4-hydroxyestrone + S-adenosyl-L-methionine = 4-methoxyestrone + S-adenosyl-L-homocysteine + H(+)</text>
        <dbReference type="Rhea" id="RHEA:53104"/>
        <dbReference type="ChEBI" id="CHEBI:15378"/>
        <dbReference type="ChEBI" id="CHEBI:57856"/>
        <dbReference type="ChEBI" id="CHEBI:59789"/>
        <dbReference type="ChEBI" id="CHEBI:87602"/>
        <dbReference type="ChEBI" id="CHEBI:136972"/>
    </reaction>
    <physiologicalReaction direction="left-to-right" evidence="18">
        <dbReference type="Rhea" id="RHEA:53105"/>
    </physiologicalReaction>
</comment>
<comment type="catalytic activity">
    <reaction evidence="16">
        <text>2-hydroxyestrone + S-adenosyl-L-methionine = 2-methoxyestrone + S-adenosyl-L-homocysteine + H(+)</text>
        <dbReference type="Rhea" id="RHEA:53100"/>
        <dbReference type="ChEBI" id="CHEBI:1156"/>
        <dbReference type="ChEBI" id="CHEBI:1189"/>
        <dbReference type="ChEBI" id="CHEBI:15378"/>
        <dbReference type="ChEBI" id="CHEBI:57856"/>
        <dbReference type="ChEBI" id="CHEBI:59789"/>
    </reaction>
    <physiologicalReaction direction="left-to-right" evidence="16">
        <dbReference type="Rhea" id="RHEA:53101"/>
    </physiologicalReaction>
</comment>
<dbReference type="GO" id="GO:0001975">
    <property type="term" value="P:response to amphetamine"/>
    <property type="evidence" value="ECO:0007669"/>
    <property type="project" value="Ensembl"/>
</dbReference>
<dbReference type="GO" id="GO:0051412">
    <property type="term" value="P:response to corticosterone"/>
    <property type="evidence" value="ECO:0007669"/>
    <property type="project" value="Ensembl"/>
</dbReference>
<dbReference type="GO" id="GO:0005886">
    <property type="term" value="C:plasma membrane"/>
    <property type="evidence" value="ECO:0007669"/>
    <property type="project" value="UniProtKB-SubCell"/>
</dbReference>
<dbReference type="GO" id="GO:0035640">
    <property type="term" value="P:exploration behavior"/>
    <property type="evidence" value="ECO:0007669"/>
    <property type="project" value="Ensembl"/>
</dbReference>
<feature type="binding site" evidence="22">
    <location>
        <position position="241"/>
    </location>
    <ligand>
        <name>substrate</name>
    </ligand>
</feature>
<evidence type="ECO:0000313" key="25">
    <source>
        <dbReference type="Proteomes" id="UP000314987"/>
    </source>
</evidence>
<dbReference type="GO" id="GO:1902074">
    <property type="term" value="P:response to salt"/>
    <property type="evidence" value="ECO:0007669"/>
    <property type="project" value="Ensembl"/>
</dbReference>
<dbReference type="GO" id="GO:0001963">
    <property type="term" value="P:synaptic transmission, dopaminergic"/>
    <property type="evidence" value="ECO:0007669"/>
    <property type="project" value="Ensembl"/>
</dbReference>
<dbReference type="OMA" id="VEITRCV"/>
<evidence type="ECO:0000256" key="12">
    <source>
        <dbReference type="ARBA" id="ARBA00023453"/>
    </source>
</evidence>
<comment type="catalytic activity">
    <reaction evidence="17">
        <text>2-hydroxyestrone + S-adenosyl-L-methionine = 2-hydroxy-3-methoxy-estrone + S-adenosyl-L-homocysteine + H(+)</text>
        <dbReference type="Rhea" id="RHEA:53108"/>
        <dbReference type="ChEBI" id="CHEBI:1156"/>
        <dbReference type="ChEBI" id="CHEBI:15378"/>
        <dbReference type="ChEBI" id="CHEBI:57856"/>
        <dbReference type="ChEBI" id="CHEBI:59789"/>
        <dbReference type="ChEBI" id="CHEBI:136980"/>
    </reaction>
    <physiologicalReaction direction="left-to-right" evidence="17">
        <dbReference type="Rhea" id="RHEA:53109"/>
    </physiologicalReaction>
</comment>
<dbReference type="GO" id="GO:0032835">
    <property type="term" value="P:glomerulus development"/>
    <property type="evidence" value="ECO:0007669"/>
    <property type="project" value="Ensembl"/>
</dbReference>